<dbReference type="OrthoDB" id="10051617at2759"/>
<keyword evidence="1" id="KW-0175">Coiled coil</keyword>
<organism evidence="2 3">
    <name type="scientific">Phaedon cochleariae</name>
    <name type="common">Mustard beetle</name>
    <dbReference type="NCBI Taxonomy" id="80249"/>
    <lineage>
        <taxon>Eukaryota</taxon>
        <taxon>Metazoa</taxon>
        <taxon>Ecdysozoa</taxon>
        <taxon>Arthropoda</taxon>
        <taxon>Hexapoda</taxon>
        <taxon>Insecta</taxon>
        <taxon>Pterygota</taxon>
        <taxon>Neoptera</taxon>
        <taxon>Endopterygota</taxon>
        <taxon>Coleoptera</taxon>
        <taxon>Polyphaga</taxon>
        <taxon>Cucujiformia</taxon>
        <taxon>Chrysomeloidea</taxon>
        <taxon>Chrysomelidae</taxon>
        <taxon>Chrysomelinae</taxon>
        <taxon>Chrysomelini</taxon>
        <taxon>Phaedon</taxon>
    </lineage>
</organism>
<keyword evidence="3" id="KW-1185">Reference proteome</keyword>
<sequence length="433" mass="48549">MSTPEITNMSNKLSPFGSGINKRLLTPCRRIGLSRKRKTPSSIVKILSEESGNTAENSPTTPINTKKRLIIKRSNTNSDSFSPLSILKIAGPSVKDSIKKNLVQNFSKDLIIEKKTIIEDMEPGMCSINIDEVMLAEPQLHCEIETKLNKKSIAGNISNSNPCLEENECRSDNSLSDDDFQTNVKTVKKLKTKESFKDKKLSVARGVAKMHTKSKSEDLVEHLRECKIFIPKLSNEDINCMGNHNLSENIPDDLSDDEIVGKIKKKRMIISSDEEGDFCVVPKKCKISPIEDETGQNKKSQKVKCNSPKVSNTATNLPTVINISDDDDFTSTPDHDKFQKRDLMDKVKYLETQMKEKRKKLEDLKQASVYKTKHNVEELMMLVGKWKEGCVLGLNGLLTQLKNHGPIDMPLLLKNLQISNEVVIKLGLNVPAN</sequence>
<evidence type="ECO:0008006" key="4">
    <source>
        <dbReference type="Google" id="ProtNLM"/>
    </source>
</evidence>
<evidence type="ECO:0000313" key="3">
    <source>
        <dbReference type="Proteomes" id="UP001153737"/>
    </source>
</evidence>
<evidence type="ECO:0000313" key="2">
    <source>
        <dbReference type="EMBL" id="CAG9819407.1"/>
    </source>
</evidence>
<feature type="coiled-coil region" evidence="1">
    <location>
        <begin position="340"/>
        <end position="367"/>
    </location>
</feature>
<proteinExistence type="predicted"/>
<evidence type="ECO:0000256" key="1">
    <source>
        <dbReference type="SAM" id="Coils"/>
    </source>
</evidence>
<accession>A0A9N9SH44</accession>
<name>A0A9N9SH44_PHACE</name>
<dbReference type="Proteomes" id="UP001153737">
    <property type="component" value="Chromosome 2"/>
</dbReference>
<dbReference type="EMBL" id="OU896708">
    <property type="protein sequence ID" value="CAG9819407.1"/>
    <property type="molecule type" value="Genomic_DNA"/>
</dbReference>
<reference evidence="2" key="2">
    <citation type="submission" date="2022-10" db="EMBL/GenBank/DDBJ databases">
        <authorList>
            <consortium name="ENA_rothamsted_submissions"/>
            <consortium name="culmorum"/>
            <person name="King R."/>
        </authorList>
    </citation>
    <scope>NUCLEOTIDE SEQUENCE</scope>
</reference>
<gene>
    <name evidence="2" type="ORF">PHAECO_LOCUS6630</name>
</gene>
<dbReference type="AlphaFoldDB" id="A0A9N9SH44"/>
<reference evidence="2" key="1">
    <citation type="submission" date="2022-01" db="EMBL/GenBank/DDBJ databases">
        <authorList>
            <person name="King R."/>
        </authorList>
    </citation>
    <scope>NUCLEOTIDE SEQUENCE</scope>
</reference>
<protein>
    <recommendedName>
        <fullName evidence="4">Swi5-dependent recombination DNA repair protein 1 homolog</fullName>
    </recommendedName>
</protein>